<evidence type="ECO:0000256" key="1">
    <source>
        <dbReference type="SAM" id="MobiDB-lite"/>
    </source>
</evidence>
<accession>A0A380MNC8</accession>
<protein>
    <submittedName>
        <fullName evidence="2">AfsS</fullName>
    </submittedName>
</protein>
<dbReference type="Proteomes" id="UP000254150">
    <property type="component" value="Unassembled WGS sequence"/>
</dbReference>
<organism evidence="2 3">
    <name type="scientific">Streptomyces griseus</name>
    <dbReference type="NCBI Taxonomy" id="1911"/>
    <lineage>
        <taxon>Bacteria</taxon>
        <taxon>Bacillati</taxon>
        <taxon>Actinomycetota</taxon>
        <taxon>Actinomycetes</taxon>
        <taxon>Kitasatosporales</taxon>
        <taxon>Streptomycetaceae</taxon>
        <taxon>Streptomyces</taxon>
    </lineage>
</organism>
<evidence type="ECO:0000313" key="3">
    <source>
        <dbReference type="Proteomes" id="UP000254150"/>
    </source>
</evidence>
<dbReference type="EMBL" id="UHID01000001">
    <property type="protein sequence ID" value="SUO93758.1"/>
    <property type="molecule type" value="Genomic_DNA"/>
</dbReference>
<evidence type="ECO:0000313" key="2">
    <source>
        <dbReference type="EMBL" id="SUO93758.1"/>
    </source>
</evidence>
<gene>
    <name evidence="2" type="ORF">NCTC7807_00536</name>
</gene>
<sequence length="51" mass="5553">MESSMSEEKKKDPVVVKPQDDHATGVKEPKPLDDHATGVKPLDDHATGEEV</sequence>
<proteinExistence type="predicted"/>
<name>A0A380MNC8_STRGR</name>
<reference evidence="2 3" key="1">
    <citation type="submission" date="2018-06" db="EMBL/GenBank/DDBJ databases">
        <authorList>
            <consortium name="Pathogen Informatics"/>
            <person name="Doyle S."/>
        </authorList>
    </citation>
    <scope>NUCLEOTIDE SEQUENCE [LARGE SCALE GENOMIC DNA]</scope>
    <source>
        <strain evidence="2 3">NCTC7807</strain>
    </source>
</reference>
<feature type="region of interest" description="Disordered" evidence="1">
    <location>
        <begin position="1"/>
        <end position="51"/>
    </location>
</feature>
<dbReference type="AlphaFoldDB" id="A0A380MNC8"/>